<dbReference type="GO" id="GO:0004497">
    <property type="term" value="F:monooxygenase activity"/>
    <property type="evidence" value="ECO:0007669"/>
    <property type="project" value="UniProtKB-KW"/>
</dbReference>
<proteinExistence type="inferred from homology"/>
<evidence type="ECO:0000256" key="6">
    <source>
        <dbReference type="ARBA" id="ARBA00023033"/>
    </source>
</evidence>
<dbReference type="PANTHER" id="PTHR46696">
    <property type="entry name" value="P450, PUTATIVE (EUROFUNG)-RELATED"/>
    <property type="match status" value="1"/>
</dbReference>
<dbReference type="RefSeq" id="WP_189133917.1">
    <property type="nucleotide sequence ID" value="NZ_BMMS01000022.1"/>
</dbReference>
<evidence type="ECO:0000256" key="2">
    <source>
        <dbReference type="ARBA" id="ARBA00022617"/>
    </source>
</evidence>
<dbReference type="AlphaFoldDB" id="A0A917ZVE2"/>
<dbReference type="InterPro" id="IPR036396">
    <property type="entry name" value="Cyt_P450_sf"/>
</dbReference>
<dbReference type="Pfam" id="PF00067">
    <property type="entry name" value="p450"/>
    <property type="match status" value="1"/>
</dbReference>
<name>A0A917ZVE2_9ACTN</name>
<dbReference type="InterPro" id="IPR017972">
    <property type="entry name" value="Cyt_P450_CS"/>
</dbReference>
<evidence type="ECO:0000256" key="7">
    <source>
        <dbReference type="RuleBase" id="RU000461"/>
    </source>
</evidence>
<comment type="caution">
    <text evidence="8">The sequence shown here is derived from an EMBL/GenBank/DDBJ whole genome shotgun (WGS) entry which is preliminary data.</text>
</comment>
<dbReference type="EMBL" id="BMMS01000022">
    <property type="protein sequence ID" value="GGO94243.1"/>
    <property type="molecule type" value="Genomic_DNA"/>
</dbReference>
<keyword evidence="4 7" id="KW-0560">Oxidoreductase</keyword>
<evidence type="ECO:0000256" key="4">
    <source>
        <dbReference type="ARBA" id="ARBA00023002"/>
    </source>
</evidence>
<dbReference type="Proteomes" id="UP000641932">
    <property type="component" value="Unassembled WGS sequence"/>
</dbReference>
<dbReference type="InterPro" id="IPR001128">
    <property type="entry name" value="Cyt_P450"/>
</dbReference>
<dbReference type="SUPFAM" id="SSF48264">
    <property type="entry name" value="Cytochrome P450"/>
    <property type="match status" value="1"/>
</dbReference>
<evidence type="ECO:0000256" key="5">
    <source>
        <dbReference type="ARBA" id="ARBA00023004"/>
    </source>
</evidence>
<comment type="similarity">
    <text evidence="1 7">Belongs to the cytochrome P450 family.</text>
</comment>
<dbReference type="PANTHER" id="PTHR46696:SF1">
    <property type="entry name" value="CYTOCHROME P450 YJIB-RELATED"/>
    <property type="match status" value="1"/>
</dbReference>
<dbReference type="PRINTS" id="PR00359">
    <property type="entry name" value="BP450"/>
</dbReference>
<gene>
    <name evidence="8" type="ORF">GCM10012280_48640</name>
</gene>
<dbReference type="CDD" id="cd11029">
    <property type="entry name" value="CYP107-like"/>
    <property type="match status" value="1"/>
</dbReference>
<evidence type="ECO:0000313" key="9">
    <source>
        <dbReference type="Proteomes" id="UP000641932"/>
    </source>
</evidence>
<dbReference type="FunFam" id="1.10.630.10:FF:000018">
    <property type="entry name" value="Cytochrome P450 monooxygenase"/>
    <property type="match status" value="1"/>
</dbReference>
<reference evidence="8" key="1">
    <citation type="journal article" date="2014" name="Int. J. Syst. Evol. Microbiol.">
        <title>Complete genome sequence of Corynebacterium casei LMG S-19264T (=DSM 44701T), isolated from a smear-ripened cheese.</title>
        <authorList>
            <consortium name="US DOE Joint Genome Institute (JGI-PGF)"/>
            <person name="Walter F."/>
            <person name="Albersmeier A."/>
            <person name="Kalinowski J."/>
            <person name="Ruckert C."/>
        </authorList>
    </citation>
    <scope>NUCLEOTIDE SEQUENCE</scope>
    <source>
        <strain evidence="8">CGMCC 4.7201</strain>
    </source>
</reference>
<reference evidence="8" key="2">
    <citation type="submission" date="2020-09" db="EMBL/GenBank/DDBJ databases">
        <authorList>
            <person name="Sun Q."/>
            <person name="Zhou Y."/>
        </authorList>
    </citation>
    <scope>NUCLEOTIDE SEQUENCE</scope>
    <source>
        <strain evidence="8">CGMCC 4.7201</strain>
    </source>
</reference>
<evidence type="ECO:0000313" key="8">
    <source>
        <dbReference type="EMBL" id="GGO94243.1"/>
    </source>
</evidence>
<evidence type="ECO:0000256" key="3">
    <source>
        <dbReference type="ARBA" id="ARBA00022723"/>
    </source>
</evidence>
<keyword evidence="5 7" id="KW-0408">Iron</keyword>
<dbReference type="GO" id="GO:0016705">
    <property type="term" value="F:oxidoreductase activity, acting on paired donors, with incorporation or reduction of molecular oxygen"/>
    <property type="evidence" value="ECO:0007669"/>
    <property type="project" value="InterPro"/>
</dbReference>
<keyword evidence="3 7" id="KW-0479">Metal-binding</keyword>
<keyword evidence="2 7" id="KW-0349">Heme</keyword>
<dbReference type="Gene3D" id="1.10.630.10">
    <property type="entry name" value="Cytochrome P450"/>
    <property type="match status" value="1"/>
</dbReference>
<protein>
    <submittedName>
        <fullName evidence="8">Cytochrome P450 hydroxylase</fullName>
    </submittedName>
</protein>
<dbReference type="InterPro" id="IPR002397">
    <property type="entry name" value="Cyt_P450_B"/>
</dbReference>
<organism evidence="8 9">
    <name type="scientific">Wenjunlia tyrosinilytica</name>
    <dbReference type="NCBI Taxonomy" id="1544741"/>
    <lineage>
        <taxon>Bacteria</taxon>
        <taxon>Bacillati</taxon>
        <taxon>Actinomycetota</taxon>
        <taxon>Actinomycetes</taxon>
        <taxon>Kitasatosporales</taxon>
        <taxon>Streptomycetaceae</taxon>
        <taxon>Wenjunlia</taxon>
    </lineage>
</organism>
<dbReference type="GO" id="GO:0020037">
    <property type="term" value="F:heme binding"/>
    <property type="evidence" value="ECO:0007669"/>
    <property type="project" value="InterPro"/>
</dbReference>
<evidence type="ECO:0000256" key="1">
    <source>
        <dbReference type="ARBA" id="ARBA00010617"/>
    </source>
</evidence>
<dbReference type="GO" id="GO:0005506">
    <property type="term" value="F:iron ion binding"/>
    <property type="evidence" value="ECO:0007669"/>
    <property type="project" value="InterPro"/>
</dbReference>
<keyword evidence="6 7" id="KW-0503">Monooxygenase</keyword>
<keyword evidence="9" id="KW-1185">Reference proteome</keyword>
<sequence>MTETSAAQEALPVPPLFSPACLADPYPTYAYLRRTSPVHRIATPQGFDMWLLTRYDHVRASVTDPRFSRDLHLAPPEATALTGDPDSPVNRNLLTLDPPDHTRVRKLVQSAFTGHRVKELTGRVHSVLDGVLAAAPRHEPFDLITAVAYPLPITIICELLGVPATDRDDFREWTDGLVSVAGPDSLRRLRQSQEDLLAYFLDLIRRKRARPGADLLSALIDARDGGERLSESELVGMAFMLLVAGHETTVNLIATGTKLLLTHPGQRALLERDPELLSSAVDEILRYDGPAGIAFMVAKEDVELSGATVPKGAVTAALWHAANRDPDRFEDPDSFLIERSDRAHLGFGHGIHRCIGAPLASLEARIALREMLTRFPRMRLAVEPAGLRWRPAPFFRGLEELPVVLEPR</sequence>
<dbReference type="PROSITE" id="PS00086">
    <property type="entry name" value="CYTOCHROME_P450"/>
    <property type="match status" value="1"/>
</dbReference>
<accession>A0A917ZVE2</accession>